<comment type="caution">
    <text evidence="3">The sequence shown here is derived from an EMBL/GenBank/DDBJ whole genome shotgun (WGS) entry which is preliminary data.</text>
</comment>
<reference evidence="3" key="1">
    <citation type="submission" date="2020-08" db="EMBL/GenBank/DDBJ databases">
        <title>Genome public.</title>
        <authorList>
            <person name="Liu C."/>
            <person name="Sun Q."/>
        </authorList>
    </citation>
    <scope>NUCLEOTIDE SEQUENCE</scope>
    <source>
        <strain evidence="3">NSJ-15</strain>
    </source>
</reference>
<name>A0A8J6PCP6_9FIRM</name>
<dbReference type="RefSeq" id="WP_093989093.1">
    <property type="nucleotide sequence ID" value="NZ_FYDD01000004.1"/>
</dbReference>
<sequence>MAKKTIHLWETNEIVLNAANSYENPYTEVMVWADLKGPGFDKRVFGFWDGDNTFRIRVTATAPGLWTYVTGSNVDDNGLNGKTGGFTGIEWTEAEKKENPTRRGIVRATANGHAMEYADGTPFIMVGDTWWALATYRYPWVEDETERPIGPGMSIKDMARQRLKQGYNTVGMIAAFPTWADDGKDPWIMLDDGHETCIRNAWTADGSASITTRGTVAHCKDMHNEGGRPFFFPGKVAGYEDVVPDYDRINPEYFKVLDKKMDWLNAHGLSVFIEVMRRDCSKTWKYYYDWPMVYTRYIQYIFARYQTNNCFFSPIHFDIRMNTIDSREFNEAINLFVDIYGQPPFGTLMGTNASPSTLINYGGPDEQHWLTFHQLGNWREHEFYWYLTDAYHADPACPAINGEPYYSGHPETGLKLDDDGNFVSIRNNMTIDDPEDHMNCRTGYYGSALSGAFGGILAGYEGGWGGNIEENNIYNVWDTMTFPASYQVKYLRDFLLSEGLRYQELIPNAELITPNKTGNPYGYRGWAFAAATKKRDLVMGYVEKECPRTAIRALRPFEYYNLTWFDVRTGEWSDPVEIQVDYLGMLHLPAYPTDEDWAFKLNKIDREYEISMEENETTTYEVYRKTKEEVDSGATEIERTFK</sequence>
<proteinExistence type="predicted"/>
<dbReference type="AlphaFoldDB" id="A0A8J6PCP6"/>
<dbReference type="InterPro" id="IPR025277">
    <property type="entry name" value="Apiosidase-like_cat_dom"/>
</dbReference>
<dbReference type="PANTHER" id="PTHR37836">
    <property type="entry name" value="LMO1036 PROTEIN"/>
    <property type="match status" value="1"/>
</dbReference>
<feature type="domain" description="Apiosidase-like catalytic" evidence="1">
    <location>
        <begin position="111"/>
        <end position="497"/>
    </location>
</feature>
<dbReference type="PANTHER" id="PTHR37836:SF2">
    <property type="entry name" value="DUF4038 DOMAIN-CONTAINING PROTEIN"/>
    <property type="match status" value="1"/>
</dbReference>
<dbReference type="EMBL" id="JACRTL010000003">
    <property type="protein sequence ID" value="MBC8610958.1"/>
    <property type="molecule type" value="Genomic_DNA"/>
</dbReference>
<accession>A0A8J6PCP6</accession>
<dbReference type="Gene3D" id="2.60.40.10">
    <property type="entry name" value="Immunoglobulins"/>
    <property type="match status" value="1"/>
</dbReference>
<dbReference type="InterPro" id="IPR032260">
    <property type="entry name" value="DUF5060"/>
</dbReference>
<evidence type="ECO:0000259" key="1">
    <source>
        <dbReference type="Pfam" id="PF13204"/>
    </source>
</evidence>
<dbReference type="OrthoDB" id="59486at2"/>
<dbReference type="Pfam" id="PF13204">
    <property type="entry name" value="Apiosidase"/>
    <property type="match status" value="1"/>
</dbReference>
<dbReference type="Gene3D" id="3.20.20.80">
    <property type="entry name" value="Glycosidases"/>
    <property type="match status" value="1"/>
</dbReference>
<evidence type="ECO:0000313" key="3">
    <source>
        <dbReference type="EMBL" id="MBC8610958.1"/>
    </source>
</evidence>
<evidence type="ECO:0000259" key="2">
    <source>
        <dbReference type="Pfam" id="PF16586"/>
    </source>
</evidence>
<dbReference type="InterPro" id="IPR013783">
    <property type="entry name" value="Ig-like_fold"/>
</dbReference>
<evidence type="ECO:0000313" key="4">
    <source>
        <dbReference type="Proteomes" id="UP000632659"/>
    </source>
</evidence>
<keyword evidence="4" id="KW-1185">Reference proteome</keyword>
<protein>
    <submittedName>
        <fullName evidence="3">DUF4038 domain-containing protein</fullName>
    </submittedName>
</protein>
<feature type="domain" description="DUF5060" evidence="2">
    <location>
        <begin position="6"/>
        <end position="73"/>
    </location>
</feature>
<gene>
    <name evidence="3" type="ORF">H8702_07450</name>
</gene>
<dbReference type="Pfam" id="PF16586">
    <property type="entry name" value="DUF5060"/>
    <property type="match status" value="1"/>
</dbReference>
<organism evidence="3 4">
    <name type="scientific">Massiliimalia timonensis</name>
    <dbReference type="NCBI Taxonomy" id="1987501"/>
    <lineage>
        <taxon>Bacteria</taxon>
        <taxon>Bacillati</taxon>
        <taxon>Bacillota</taxon>
        <taxon>Clostridia</taxon>
        <taxon>Eubacteriales</taxon>
        <taxon>Oscillospiraceae</taxon>
        <taxon>Massiliimalia</taxon>
    </lineage>
</organism>
<dbReference type="Proteomes" id="UP000632659">
    <property type="component" value="Unassembled WGS sequence"/>
</dbReference>